<reference evidence="9 10" key="1">
    <citation type="submission" date="2019-01" db="EMBL/GenBank/DDBJ databases">
        <title>Draft genome sequence of Dictyobacter sp. Uno17.</title>
        <authorList>
            <person name="Wang C.M."/>
            <person name="Zheng Y."/>
            <person name="Sakai Y."/>
            <person name="Abe K."/>
            <person name="Yokota A."/>
            <person name="Yabe S."/>
        </authorList>
    </citation>
    <scope>NUCLEOTIDE SEQUENCE [LARGE SCALE GENOMIC DNA]</scope>
    <source>
        <strain evidence="9 10">Uno17</strain>
    </source>
</reference>
<dbReference type="SMART" id="SM00822">
    <property type="entry name" value="PKS_KR"/>
    <property type="match status" value="1"/>
</dbReference>
<dbReference type="InterPro" id="IPR014030">
    <property type="entry name" value="Ketoacyl_synth_N"/>
</dbReference>
<dbReference type="Pfam" id="PF02801">
    <property type="entry name" value="Ketoacyl-synt_C"/>
    <property type="match status" value="1"/>
</dbReference>
<keyword evidence="2" id="KW-0597">Phosphoprotein</keyword>
<organism evidence="9 10">
    <name type="scientific">Dictyobacter arantiisoli</name>
    <dbReference type="NCBI Taxonomy" id="2014874"/>
    <lineage>
        <taxon>Bacteria</taxon>
        <taxon>Bacillati</taxon>
        <taxon>Chloroflexota</taxon>
        <taxon>Ktedonobacteria</taxon>
        <taxon>Ktedonobacterales</taxon>
        <taxon>Dictyobacteraceae</taxon>
        <taxon>Dictyobacter</taxon>
    </lineage>
</organism>
<dbReference type="InterPro" id="IPR049490">
    <property type="entry name" value="C883_1060-like_KR_N"/>
</dbReference>
<dbReference type="InterPro" id="IPR036291">
    <property type="entry name" value="NAD(P)-bd_dom_sf"/>
</dbReference>
<dbReference type="Pfam" id="PF21394">
    <property type="entry name" value="Beta-ketacyl_N"/>
    <property type="match status" value="1"/>
</dbReference>
<dbReference type="Pfam" id="PF00698">
    <property type="entry name" value="Acyl_transf_1"/>
    <property type="match status" value="1"/>
</dbReference>
<dbReference type="InterPro" id="IPR014043">
    <property type="entry name" value="Acyl_transferase_dom"/>
</dbReference>
<evidence type="ECO:0000259" key="8">
    <source>
        <dbReference type="PROSITE" id="PS52004"/>
    </source>
</evidence>
<keyword evidence="5" id="KW-0443">Lipid metabolism</keyword>
<accession>A0A5A5TAI7</accession>
<dbReference type="FunFam" id="1.10.1200.10:FF:000016">
    <property type="entry name" value="Non-ribosomal peptide synthase"/>
    <property type="match status" value="1"/>
</dbReference>
<keyword evidence="10" id="KW-1185">Reference proteome</keyword>
<comment type="caution">
    <text evidence="9">The sequence shown here is derived from an EMBL/GenBank/DDBJ whole genome shotgun (WGS) entry which is preliminary data.</text>
</comment>
<dbReference type="InterPro" id="IPR020841">
    <property type="entry name" value="PKS_Beta-ketoAc_synthase_dom"/>
</dbReference>
<dbReference type="PROSITE" id="PS00012">
    <property type="entry name" value="PHOSPHOPANTETHEINE"/>
    <property type="match status" value="1"/>
</dbReference>
<dbReference type="Proteomes" id="UP000322530">
    <property type="component" value="Unassembled WGS sequence"/>
</dbReference>
<keyword evidence="3" id="KW-0808">Transferase</keyword>
<dbReference type="InterPro" id="IPR016036">
    <property type="entry name" value="Malonyl_transacylase_ACP-bd"/>
</dbReference>
<dbReference type="Gene3D" id="1.10.1200.10">
    <property type="entry name" value="ACP-like"/>
    <property type="match status" value="1"/>
</dbReference>
<dbReference type="SMART" id="SM00827">
    <property type="entry name" value="PKS_AT"/>
    <property type="match status" value="1"/>
</dbReference>
<evidence type="ECO:0000256" key="4">
    <source>
        <dbReference type="ARBA" id="ARBA00022832"/>
    </source>
</evidence>
<keyword evidence="4" id="KW-0276">Fatty acid metabolism</keyword>
<dbReference type="SUPFAM" id="SSF52151">
    <property type="entry name" value="FabD/lysophospholipase-like"/>
    <property type="match status" value="1"/>
</dbReference>
<dbReference type="CDD" id="cd08953">
    <property type="entry name" value="KR_2_SDR_x"/>
    <property type="match status" value="1"/>
</dbReference>
<dbReference type="PANTHER" id="PTHR43775:SF51">
    <property type="entry name" value="INACTIVE PHENOLPHTHIOCEROL SYNTHESIS POLYKETIDE SYNTHASE TYPE I PKS1-RELATED"/>
    <property type="match status" value="1"/>
</dbReference>
<sequence>MSQSIIDNENSALDIAIIGMAGRFPGARNVEQFWQNVRDGVESLTFFTADDLISAGIDPDLVRNPNYIRAKGIVEGIELFDADFFGLTPREVEVMDPQHRIFLEMAWECLEHSGYNPDVYHGSIGVYAGTGLNTYLIYHLLTNRDQVEAAGDFQTFIGNDKDFLPVRVSYKLNLSGPSIGVQTACSSSMVATSLACQALLNYQCDIALAGGINISVPQKTGYMYQDGGGFSPDGHCRAFDAAAKGTVFGNGGGVIALKRLDEALADGDHISAVIKGTAINNDGAHKIGFTAPSIEGQTEVIMAAQTIAGVSAESISYIETHGTGTALGDPIEFAALTQAFRAQTDKKQFCAIGSVKTNIGHLDVAAGVAGIIKTALALKHKQLPPSLHFHTPNEKIDFENSPFFVNTMLQDWQAESTPLRAGVSSFGIGGTNAHLILEEPPALQPSMPSRSHQLVLLSARSASELETMTDNFVQYLKKQSPSSLADIAYTYQVGRKVFPYRRAFVCQSSDEAINELSSWGKRVLTGTHESGERPVAFLFPGLGDQYSQMGRELYLSEPTVRKHIDFCADYLKEHFQVDIRDALYPPSHLEKAGNNGEHHTIDLRAMLRRSRETENDVEPQLKQTWLAQPVLFVIEYALAQLWLEWGIQPRAMLGYSIGEYVAACIAGVFSITDALHLIMTRAKMIQPLPQGEMLAIPLSPEQIQPFLNPQLSLAAINGPMLSVVTGTSEATTNLAQQLTAQKIAYRKVQTTHAFHSFMMEPIHHAFTQLMQTIPLHVPGIPYISNVTGTWITDEQATNPNYWTQQLCQTVRFADGIKVLLQEPELAFLEVGPGQALSSFVRLHPDSGKTAERPILQTLRQVFESESDIPFILNTLGKLWLAGVPIDWSGFYQHEKRLRVPLPTYPFERKRYWVEYRGTQHSTQQTHLQPVIEKRPDIADWFYLPSWKRAALSRKPTTHTERKIQWLVFTDQGDFATRLIKQLEIQANQIILVSPGQQFVHQADRQFIINPDNQEDYDALITYLQDNQIQPDHIIHLWNVTSSPPQSLEQATVTTALSKGFYSLLFLAQALAKHLYNHSVRITVLANQLHSVTGEEAISPEKALLLGPCKVIPQEYPNMHCCSIDIGQFDPLAGEKLIDQVINELYADKTDTTIAYRGAYRWTQHFEPFKINTNTLNNVQIRDEGHYLITGGLGVLGLILANYLTQSNTLKITLISRRSLPPREQWDEINLFSKDETLRQSIREIITLEGLGTEVLILQADVADETQMAQAIAHSMGHFGTIHGIIHAAGIMGVQAFKTISEITRDNCEQHFQAKVYGTLVLAKLCAKMQLDFCVLTSSLSPILGGLGFSAYSAANTFMDAFSHYQNYMQNQHWISINWEGWEGHDNLANRFGKHLHALMMAPEEVGEVFARALSQGDQAQIIAATGDLQARLAQWTHIRVPQSTQHHDTTHQPFHPTEHNLPKDEVEQQILDIWKDVIGNQHIGVHTDFFELGGNSLVAIQIISRLRNIFEIDLPLEGFFYAQTVAGLAQIITEKRKTQSVKPSKDDNADRLAQLLEEVEALTPDEARQQLANENLQQ</sequence>
<dbReference type="Gene3D" id="3.30.70.3290">
    <property type="match status" value="1"/>
</dbReference>
<dbReference type="InterPro" id="IPR014031">
    <property type="entry name" value="Ketoacyl_synth_C"/>
</dbReference>
<dbReference type="InterPro" id="IPR016035">
    <property type="entry name" value="Acyl_Trfase/lysoPLipase"/>
</dbReference>
<dbReference type="SUPFAM" id="SSF51735">
    <property type="entry name" value="NAD(P)-binding Rossmann-fold domains"/>
    <property type="match status" value="2"/>
</dbReference>
<dbReference type="Pfam" id="PF22621">
    <property type="entry name" value="CurL-like_PKS_C"/>
    <property type="match status" value="1"/>
</dbReference>
<dbReference type="InterPro" id="IPR036736">
    <property type="entry name" value="ACP-like_sf"/>
</dbReference>
<dbReference type="SUPFAM" id="SSF55048">
    <property type="entry name" value="Probable ACP-binding domain of malonyl-CoA ACP transacylase"/>
    <property type="match status" value="1"/>
</dbReference>
<dbReference type="OrthoDB" id="139272at2"/>
<dbReference type="EMBL" id="BIXY01000017">
    <property type="protein sequence ID" value="GCF07999.1"/>
    <property type="molecule type" value="Genomic_DNA"/>
</dbReference>
<dbReference type="InterPro" id="IPR057326">
    <property type="entry name" value="KR_dom"/>
</dbReference>
<dbReference type="RefSeq" id="WP_149401004.1">
    <property type="nucleotide sequence ID" value="NZ_BIXY01000017.1"/>
</dbReference>
<keyword evidence="1" id="KW-0596">Phosphopantetheine</keyword>
<dbReference type="GO" id="GO:0044550">
    <property type="term" value="P:secondary metabolite biosynthetic process"/>
    <property type="evidence" value="ECO:0007669"/>
    <property type="project" value="UniProtKB-ARBA"/>
</dbReference>
<dbReference type="Gene3D" id="3.40.366.10">
    <property type="entry name" value="Malonyl-Coenzyme A Acyl Carrier Protein, domain 2"/>
    <property type="match status" value="1"/>
</dbReference>
<feature type="domain" description="Ketosynthase family 3 (KS3)" evidence="8">
    <location>
        <begin position="12"/>
        <end position="439"/>
    </location>
</feature>
<evidence type="ECO:0000259" key="7">
    <source>
        <dbReference type="PROSITE" id="PS50075"/>
    </source>
</evidence>
<evidence type="ECO:0000256" key="1">
    <source>
        <dbReference type="ARBA" id="ARBA00022450"/>
    </source>
</evidence>
<dbReference type="SUPFAM" id="SSF53901">
    <property type="entry name" value="Thiolase-like"/>
    <property type="match status" value="1"/>
</dbReference>
<dbReference type="Gene3D" id="3.40.50.720">
    <property type="entry name" value="NAD(P)-binding Rossmann-like Domain"/>
    <property type="match status" value="1"/>
</dbReference>
<dbReference type="InterPro" id="IPR009081">
    <property type="entry name" value="PP-bd_ACP"/>
</dbReference>
<evidence type="ECO:0000313" key="10">
    <source>
        <dbReference type="Proteomes" id="UP000322530"/>
    </source>
</evidence>
<dbReference type="SUPFAM" id="SSF47336">
    <property type="entry name" value="ACP-like"/>
    <property type="match status" value="1"/>
</dbReference>
<dbReference type="Gene3D" id="3.30.70.250">
    <property type="entry name" value="Malonyl-CoA ACP transacylase, ACP-binding"/>
    <property type="match status" value="1"/>
</dbReference>
<dbReference type="PROSITE" id="PS50075">
    <property type="entry name" value="CARRIER"/>
    <property type="match status" value="1"/>
</dbReference>
<keyword evidence="6" id="KW-0511">Multifunctional enzyme</keyword>
<evidence type="ECO:0000256" key="6">
    <source>
        <dbReference type="ARBA" id="ARBA00023268"/>
    </source>
</evidence>
<dbReference type="Pfam" id="PF00550">
    <property type="entry name" value="PP-binding"/>
    <property type="match status" value="1"/>
</dbReference>
<dbReference type="FunFam" id="3.40.47.10:FF:000042">
    <property type="entry name" value="Polyketide synthase Pks13"/>
    <property type="match status" value="1"/>
</dbReference>
<proteinExistence type="predicted"/>
<dbReference type="InterPro" id="IPR001227">
    <property type="entry name" value="Ac_transferase_dom_sf"/>
</dbReference>
<dbReference type="GO" id="GO:0006633">
    <property type="term" value="P:fatty acid biosynthetic process"/>
    <property type="evidence" value="ECO:0007669"/>
    <property type="project" value="TreeGrafter"/>
</dbReference>
<dbReference type="SMART" id="SM00825">
    <property type="entry name" value="PKS_KS"/>
    <property type="match status" value="1"/>
</dbReference>
<dbReference type="CDD" id="cd00833">
    <property type="entry name" value="PKS"/>
    <property type="match status" value="1"/>
</dbReference>
<gene>
    <name evidence="9" type="ORF">KDI_15630</name>
</gene>
<name>A0A5A5TAI7_9CHLR</name>
<dbReference type="PANTHER" id="PTHR43775">
    <property type="entry name" value="FATTY ACID SYNTHASE"/>
    <property type="match status" value="1"/>
</dbReference>
<dbReference type="Pfam" id="PF08659">
    <property type="entry name" value="KR"/>
    <property type="match status" value="1"/>
</dbReference>
<dbReference type="PROSITE" id="PS52004">
    <property type="entry name" value="KS3_2"/>
    <property type="match status" value="1"/>
</dbReference>
<evidence type="ECO:0000256" key="2">
    <source>
        <dbReference type="ARBA" id="ARBA00022553"/>
    </source>
</evidence>
<dbReference type="Gene3D" id="3.40.47.10">
    <property type="match status" value="1"/>
</dbReference>
<dbReference type="InterPro" id="IPR006162">
    <property type="entry name" value="Ppantetheine_attach_site"/>
</dbReference>
<evidence type="ECO:0000313" key="9">
    <source>
        <dbReference type="EMBL" id="GCF07999.1"/>
    </source>
</evidence>
<dbReference type="Pfam" id="PF00109">
    <property type="entry name" value="ketoacyl-synt"/>
    <property type="match status" value="1"/>
</dbReference>
<feature type="domain" description="Carrier" evidence="7">
    <location>
        <begin position="1461"/>
        <end position="1536"/>
    </location>
</feature>
<evidence type="ECO:0000256" key="3">
    <source>
        <dbReference type="ARBA" id="ARBA00022679"/>
    </source>
</evidence>
<dbReference type="InterPro" id="IPR050091">
    <property type="entry name" value="PKS_NRPS_Biosynth_Enz"/>
</dbReference>
<dbReference type="InterPro" id="IPR016039">
    <property type="entry name" value="Thiolase-like"/>
</dbReference>
<evidence type="ECO:0000256" key="5">
    <source>
        <dbReference type="ARBA" id="ARBA00023098"/>
    </source>
</evidence>
<dbReference type="InterPro" id="IPR013968">
    <property type="entry name" value="PKS_KR"/>
</dbReference>
<dbReference type="GO" id="GO:0004312">
    <property type="term" value="F:fatty acid synthase activity"/>
    <property type="evidence" value="ECO:0007669"/>
    <property type="project" value="TreeGrafter"/>
</dbReference>
<protein>
    <submittedName>
        <fullName evidence="9">Polyketide synthase</fullName>
    </submittedName>
</protein>